<evidence type="ECO:0000313" key="2">
    <source>
        <dbReference type="EMBL" id="PKQ65115.1"/>
    </source>
</evidence>
<accession>A0A2N3I480</accession>
<dbReference type="OrthoDB" id="978136at2"/>
<feature type="transmembrane region" description="Helical" evidence="1">
    <location>
        <begin position="116"/>
        <end position="133"/>
    </location>
</feature>
<keyword evidence="1" id="KW-1133">Transmembrane helix</keyword>
<proteinExistence type="predicted"/>
<keyword evidence="1" id="KW-0812">Transmembrane</keyword>
<comment type="caution">
    <text evidence="2">The sequence shown here is derived from an EMBL/GenBank/DDBJ whole genome shotgun (WGS) entry which is preliminary data.</text>
</comment>
<reference evidence="2 3" key="1">
    <citation type="journal article" date="2017" name="Front. Microbiol.">
        <title>Labilibaculum manganireducens gen. nov., sp. nov. and Labilibaculum filiforme sp. nov., Novel Bacteroidetes Isolated from Subsurface Sediments of the Baltic Sea.</title>
        <authorList>
            <person name="Vandieken V."/>
            <person name="Marshall I.P."/>
            <person name="Niemann H."/>
            <person name="Engelen B."/>
            <person name="Cypionka H."/>
        </authorList>
    </citation>
    <scope>NUCLEOTIDE SEQUENCE [LARGE SCALE GENOMIC DNA]</scope>
    <source>
        <strain evidence="2 3">59.16B</strain>
    </source>
</reference>
<keyword evidence="1" id="KW-0472">Membrane</keyword>
<feature type="transmembrane region" description="Helical" evidence="1">
    <location>
        <begin position="55"/>
        <end position="79"/>
    </location>
</feature>
<dbReference type="Proteomes" id="UP000233535">
    <property type="component" value="Unassembled WGS sequence"/>
</dbReference>
<dbReference type="RefSeq" id="WP_101260224.1">
    <property type="nucleotide sequence ID" value="NZ_MVDD01000002.1"/>
</dbReference>
<evidence type="ECO:0000256" key="1">
    <source>
        <dbReference type="SAM" id="Phobius"/>
    </source>
</evidence>
<name>A0A2N3I480_9BACT</name>
<organism evidence="2 3">
    <name type="scientific">Labilibaculum filiforme</name>
    <dbReference type="NCBI Taxonomy" id="1940526"/>
    <lineage>
        <taxon>Bacteria</taxon>
        <taxon>Pseudomonadati</taxon>
        <taxon>Bacteroidota</taxon>
        <taxon>Bacteroidia</taxon>
        <taxon>Marinilabiliales</taxon>
        <taxon>Marinifilaceae</taxon>
        <taxon>Labilibaculum</taxon>
    </lineage>
</organism>
<protein>
    <submittedName>
        <fullName evidence="2">Uncharacterized protein</fullName>
    </submittedName>
</protein>
<sequence>MIIKLTYQEKCACSRSSFCTYVENEESFTSSEKEYLVKVIVNDNLSGVLYVSTVLVVWSLVVGVIDVILFPGIIVYAVFHGVIDYKVLTPPIVFMIVNFSSKLIYIGSVLKGRVSLVDIFVAALPYAGSAYLLKKFLVNDKLLSQAMVLYLKEKKKQVKKFFLDRFRLLK</sequence>
<gene>
    <name evidence="2" type="ORF">BZG02_04600</name>
</gene>
<dbReference type="EMBL" id="MVDD01000002">
    <property type="protein sequence ID" value="PKQ65115.1"/>
    <property type="molecule type" value="Genomic_DNA"/>
</dbReference>
<evidence type="ECO:0000313" key="3">
    <source>
        <dbReference type="Proteomes" id="UP000233535"/>
    </source>
</evidence>
<dbReference type="AlphaFoldDB" id="A0A2N3I480"/>
<keyword evidence="3" id="KW-1185">Reference proteome</keyword>
<feature type="transmembrane region" description="Helical" evidence="1">
    <location>
        <begin position="91"/>
        <end position="110"/>
    </location>
</feature>